<dbReference type="PANTHER" id="PTHR30231:SF4">
    <property type="entry name" value="PROTEIN NEN2"/>
    <property type="match status" value="1"/>
</dbReference>
<evidence type="ECO:0000256" key="2">
    <source>
        <dbReference type="ARBA" id="ARBA00022801"/>
    </source>
</evidence>
<feature type="domain" description="Exonuclease" evidence="4">
    <location>
        <begin position="60"/>
        <end position="254"/>
    </location>
</feature>
<dbReference type="GO" id="GO:0004527">
    <property type="term" value="F:exonuclease activity"/>
    <property type="evidence" value="ECO:0007669"/>
    <property type="project" value="UniProtKB-KW"/>
</dbReference>
<dbReference type="Gene3D" id="3.30.420.10">
    <property type="entry name" value="Ribonuclease H-like superfamily/Ribonuclease H"/>
    <property type="match status" value="1"/>
</dbReference>
<dbReference type="InterPro" id="IPR013520">
    <property type="entry name" value="Ribonucl_H"/>
</dbReference>
<protein>
    <submittedName>
        <fullName evidence="5">3'-5' exonuclease</fullName>
    </submittedName>
</protein>
<organism evidence="5 6">
    <name type="scientific">Maribacter litopenaei</name>
    <dbReference type="NCBI Taxonomy" id="2976127"/>
    <lineage>
        <taxon>Bacteria</taxon>
        <taxon>Pseudomonadati</taxon>
        <taxon>Bacteroidota</taxon>
        <taxon>Flavobacteriia</taxon>
        <taxon>Flavobacteriales</taxon>
        <taxon>Flavobacteriaceae</taxon>
        <taxon>Maribacter</taxon>
    </lineage>
</organism>
<dbReference type="Pfam" id="PF00929">
    <property type="entry name" value="RNase_T"/>
    <property type="match status" value="1"/>
</dbReference>
<gene>
    <name evidence="5" type="ORF">NYZ99_08415</name>
</gene>
<evidence type="ECO:0000313" key="5">
    <source>
        <dbReference type="EMBL" id="UWX56246.1"/>
    </source>
</evidence>
<dbReference type="PANTHER" id="PTHR30231">
    <property type="entry name" value="DNA POLYMERASE III SUBUNIT EPSILON"/>
    <property type="match status" value="1"/>
</dbReference>
<keyword evidence="2" id="KW-0378">Hydrolase</keyword>
<dbReference type="Proteomes" id="UP001059209">
    <property type="component" value="Chromosome"/>
</dbReference>
<evidence type="ECO:0000313" key="6">
    <source>
        <dbReference type="Proteomes" id="UP001059209"/>
    </source>
</evidence>
<dbReference type="InterPro" id="IPR036397">
    <property type="entry name" value="RNaseH_sf"/>
</dbReference>
<evidence type="ECO:0000256" key="1">
    <source>
        <dbReference type="ARBA" id="ARBA00022722"/>
    </source>
</evidence>
<dbReference type="RefSeq" id="WP_260574842.1">
    <property type="nucleotide sequence ID" value="NZ_CP104205.1"/>
</dbReference>
<proteinExistence type="predicted"/>
<keyword evidence="3 5" id="KW-0269">Exonuclease</keyword>
<accession>A0ABY5YB28</accession>
<keyword evidence="6" id="KW-1185">Reference proteome</keyword>
<dbReference type="InterPro" id="IPR012337">
    <property type="entry name" value="RNaseH-like_sf"/>
</dbReference>
<evidence type="ECO:0000259" key="4">
    <source>
        <dbReference type="SMART" id="SM00479"/>
    </source>
</evidence>
<sequence length="254" mass="28519">MDFLIIIIAIVLIIVGFSRMKKSNKNTSTTNSEKKQVVAKTIKKEVALQPVKNKSTFKPIALILDTETTGLINDNSIRVTKQNVIDHSDNFPRIVQLAFMLVDRNGNYDGETFYIKQKEDIPKQAIKIHGITNEKCEKEGVELEKALSALTVAASKVDDIVGHNIAFDYKVLHAEFVKAGIPFSLKKKNKVDTMKLTGKQLGHKYGFKISLYNSADKLFGNKKEWQALKPNLKEHNAESDIIVTALIYNMLNGK</sequence>
<keyword evidence="1" id="KW-0540">Nuclease</keyword>
<dbReference type="CDD" id="cd06127">
    <property type="entry name" value="DEDDh"/>
    <property type="match status" value="1"/>
</dbReference>
<evidence type="ECO:0000256" key="3">
    <source>
        <dbReference type="ARBA" id="ARBA00022839"/>
    </source>
</evidence>
<name>A0ABY5YB28_9FLAO</name>
<dbReference type="SMART" id="SM00479">
    <property type="entry name" value="EXOIII"/>
    <property type="match status" value="1"/>
</dbReference>
<dbReference type="SUPFAM" id="SSF53098">
    <property type="entry name" value="Ribonuclease H-like"/>
    <property type="match status" value="1"/>
</dbReference>
<dbReference type="EMBL" id="CP104205">
    <property type="protein sequence ID" value="UWX56246.1"/>
    <property type="molecule type" value="Genomic_DNA"/>
</dbReference>
<reference evidence="5" key="1">
    <citation type="submission" date="2022-09" db="EMBL/GenBank/DDBJ databases">
        <title>Maribacter litopenaei sp. nov., isolated from the intestinal tract of the Pacific White Shrimp, Litopenaeus vannamei.</title>
        <authorList>
            <person name="Kim S.Y."/>
            <person name="Hwang C.Y."/>
        </authorList>
    </citation>
    <scope>NUCLEOTIDE SEQUENCE</scope>
    <source>
        <strain evidence="5">HL-LV01</strain>
    </source>
</reference>